<dbReference type="Gene3D" id="3.90.550.10">
    <property type="entry name" value="Spore Coat Polysaccharide Biosynthesis Protein SpsA, Chain A"/>
    <property type="match status" value="1"/>
</dbReference>
<keyword evidence="3" id="KW-1185">Reference proteome</keyword>
<dbReference type="Pfam" id="PF00535">
    <property type="entry name" value="Glycos_transf_2"/>
    <property type="match status" value="1"/>
</dbReference>
<evidence type="ECO:0000313" key="2">
    <source>
        <dbReference type="EMBL" id="MFB9329875.1"/>
    </source>
</evidence>
<dbReference type="SUPFAM" id="SSF53448">
    <property type="entry name" value="Nucleotide-diphospho-sugar transferases"/>
    <property type="match status" value="1"/>
</dbReference>
<evidence type="ECO:0000313" key="3">
    <source>
        <dbReference type="Proteomes" id="UP001589747"/>
    </source>
</evidence>
<dbReference type="Gene3D" id="1.25.40.10">
    <property type="entry name" value="Tetratricopeptide repeat domain"/>
    <property type="match status" value="1"/>
</dbReference>
<dbReference type="PANTHER" id="PTHR43630:SF2">
    <property type="entry name" value="GLYCOSYLTRANSFERASE"/>
    <property type="match status" value="1"/>
</dbReference>
<dbReference type="EMBL" id="JBHMDO010000045">
    <property type="protein sequence ID" value="MFB9329875.1"/>
    <property type="molecule type" value="Genomic_DNA"/>
</dbReference>
<dbReference type="InterPro" id="IPR029044">
    <property type="entry name" value="Nucleotide-diphossugar_trans"/>
</dbReference>
<accession>A0ABV5KXB8</accession>
<sequence>MDKLSLTLTMIVKNESQHLDRCLKSVVHLVDELVIVDTGSTDNTKEIALGYGAKVFDYVWSHNFSDARNFALQQSTGDWNLVLDADEYVVEASREEVERVIQSQPCVGRIRRIDAFKQGGEIKESHVWITRLLPKGTFYEGKIHEQPVSELARVNTHFKIYHDGYLNQNKSERNIQLLREAVAENPADPYLLFQLAKEYRMINKHDRAEIYFERFYAQKPGDANYLPMAIVDFLYNIIANKNFERGLSIIEEQSGYLAAYPDFFFVQGLLYTEMVFSDTNKYIQYFARIEQAYQDCLRIGDTEVSDSVRGTGSFYAAYNLGVFYEMSGKVSEAKRCYELSLQDGYKLAAQRLAKL</sequence>
<evidence type="ECO:0000259" key="1">
    <source>
        <dbReference type="Pfam" id="PF00535"/>
    </source>
</evidence>
<feature type="domain" description="Glycosyltransferase 2-like" evidence="1">
    <location>
        <begin position="10"/>
        <end position="106"/>
    </location>
</feature>
<dbReference type="GO" id="GO:0016757">
    <property type="term" value="F:glycosyltransferase activity"/>
    <property type="evidence" value="ECO:0007669"/>
    <property type="project" value="UniProtKB-KW"/>
</dbReference>
<dbReference type="Proteomes" id="UP001589747">
    <property type="component" value="Unassembled WGS sequence"/>
</dbReference>
<protein>
    <submittedName>
        <fullName evidence="2">Glycosyltransferase</fullName>
        <ecNumber evidence="2">2.4.-.-</ecNumber>
    </submittedName>
</protein>
<proteinExistence type="predicted"/>
<dbReference type="InterPro" id="IPR011990">
    <property type="entry name" value="TPR-like_helical_dom_sf"/>
</dbReference>
<dbReference type="SUPFAM" id="SSF48452">
    <property type="entry name" value="TPR-like"/>
    <property type="match status" value="1"/>
</dbReference>
<comment type="caution">
    <text evidence="2">The sequence shown here is derived from an EMBL/GenBank/DDBJ whole genome shotgun (WGS) entry which is preliminary data.</text>
</comment>
<reference evidence="2 3" key="1">
    <citation type="submission" date="2024-09" db="EMBL/GenBank/DDBJ databases">
        <authorList>
            <person name="Sun Q."/>
            <person name="Mori K."/>
        </authorList>
    </citation>
    <scope>NUCLEOTIDE SEQUENCE [LARGE SCALE GENOMIC DNA]</scope>
    <source>
        <strain evidence="2 3">TISTR 2452</strain>
    </source>
</reference>
<keyword evidence="2" id="KW-0328">Glycosyltransferase</keyword>
<keyword evidence="2" id="KW-0808">Transferase</keyword>
<dbReference type="EC" id="2.4.-.-" evidence="2"/>
<dbReference type="PANTHER" id="PTHR43630">
    <property type="entry name" value="POLY-BETA-1,6-N-ACETYL-D-GLUCOSAMINE SYNTHASE"/>
    <property type="match status" value="1"/>
</dbReference>
<name>A0ABV5KXB8_9BACL</name>
<dbReference type="RefSeq" id="WP_377500537.1">
    <property type="nucleotide sequence ID" value="NZ_JBHMDO010000045.1"/>
</dbReference>
<dbReference type="InterPro" id="IPR001173">
    <property type="entry name" value="Glyco_trans_2-like"/>
</dbReference>
<gene>
    <name evidence="2" type="ORF">ACFFSY_28370</name>
</gene>
<dbReference type="CDD" id="cd02511">
    <property type="entry name" value="Beta4Glucosyltransferase"/>
    <property type="match status" value="1"/>
</dbReference>
<organism evidence="2 3">
    <name type="scientific">Paenibacillus aurantiacus</name>
    <dbReference type="NCBI Taxonomy" id="1936118"/>
    <lineage>
        <taxon>Bacteria</taxon>
        <taxon>Bacillati</taxon>
        <taxon>Bacillota</taxon>
        <taxon>Bacilli</taxon>
        <taxon>Bacillales</taxon>
        <taxon>Paenibacillaceae</taxon>
        <taxon>Paenibacillus</taxon>
    </lineage>
</organism>